<protein>
    <recommendedName>
        <fullName evidence="5">G-protein coupled receptors family 1 profile domain-containing protein</fullName>
    </recommendedName>
</protein>
<feature type="transmembrane region" description="Helical" evidence="1">
    <location>
        <begin position="541"/>
        <end position="558"/>
    </location>
</feature>
<sequence length="780" mass="91746">MFGSIFFFLIIINLFMTLSGQEAYFSNKFLVQNTSNIEHCLQFSKISQMVFLYGQANIYNLAIKVRNFNDFEQIRLDCISPKNTSIGILTLIPKRPIALSNNLNLNHSIFQINTITFKFIYINKIDSNLNIFHNFFNDKILIHIEFYYSTFGLEHQNLQCRIKNNFTIFKKVFSLTYVFTCIYTLNTCPLLFYNSDISDLNFNGLSNTIIKNNYFTFISINYDLNFKINKLSLSFYRGLLNPNLLDINVFKQVRSIYLYGQIKKIHNHIFENFTNLTEIRFFLDKLDVILIEGLDWLNSINSIINLNTIKIIINNYKYPNIDFCVFKKVPQNRHILFQLFLYRANCTCLILWLYKIYYFDDGLRLLNRNELCSNLVLLNSTCNFETIKCQMRTDFDLTKQDKLYESEILTLTSLILTPFFSIMGLFGNLLNILVLKMNAKLSNEKVSIIHKLMVLNSIVNFLYCLISLLHLMNICIGINGVYCPFISRSISVQIFEIYIRDYFGNILKTLSNFLCVGISLSRYGSLINRTLFRNIFQNKKILVPLIIVVFVLHLDKIFTSRIVYDNLLAHIIDDYIESPFRNTFINAFEKDKYDAIQRSPFSIRQNNPIYLALFCLNFLINDFLLFVILLITDLFLLAKFKYNLKVKRMIIMKNNLHNQDKIHKNEKTNFRVTVIILVNLNILLILRSLELVMNFTVFITKISSKLCDFINKFCTNYYETGNFFYLITCSYTTVAYYYLNNSFNNKLKCFVSNINLVFKNGILRFYYLQQDSVSNGTQSS</sequence>
<reference evidence="3" key="1">
    <citation type="submission" date="2021-02" db="EMBL/GenBank/DDBJ databases">
        <authorList>
            <person name="Nowell W R."/>
        </authorList>
    </citation>
    <scope>NUCLEOTIDE SEQUENCE</scope>
    <source>
        <strain evidence="3">Ploen Becks lab</strain>
    </source>
</reference>
<keyword evidence="4" id="KW-1185">Reference proteome</keyword>
<dbReference type="Proteomes" id="UP000663879">
    <property type="component" value="Unassembled WGS sequence"/>
</dbReference>
<dbReference type="OrthoDB" id="10204163at2759"/>
<organism evidence="3 4">
    <name type="scientific">Brachionus calyciflorus</name>
    <dbReference type="NCBI Taxonomy" id="104777"/>
    <lineage>
        <taxon>Eukaryota</taxon>
        <taxon>Metazoa</taxon>
        <taxon>Spiralia</taxon>
        <taxon>Gnathifera</taxon>
        <taxon>Rotifera</taxon>
        <taxon>Eurotatoria</taxon>
        <taxon>Monogononta</taxon>
        <taxon>Pseudotrocha</taxon>
        <taxon>Ploima</taxon>
        <taxon>Brachionidae</taxon>
        <taxon>Brachionus</taxon>
    </lineage>
</organism>
<accession>A0A814FBT5</accession>
<keyword evidence="1" id="KW-1133">Transmembrane helix</keyword>
<feature type="transmembrane region" description="Helical" evidence="1">
    <location>
        <begin position="408"/>
        <end position="433"/>
    </location>
</feature>
<dbReference type="Gene3D" id="1.20.1070.10">
    <property type="entry name" value="Rhodopsin 7-helix transmembrane proteins"/>
    <property type="match status" value="1"/>
</dbReference>
<keyword evidence="1" id="KW-0472">Membrane</keyword>
<feature type="transmembrane region" description="Helical" evidence="1">
    <location>
        <begin position="670"/>
        <end position="689"/>
    </location>
</feature>
<evidence type="ECO:0008006" key="5">
    <source>
        <dbReference type="Google" id="ProtNLM"/>
    </source>
</evidence>
<proteinExistence type="predicted"/>
<feature type="transmembrane region" description="Helical" evidence="1">
    <location>
        <begin position="454"/>
        <end position="482"/>
    </location>
</feature>
<dbReference type="AlphaFoldDB" id="A0A814FBT5"/>
<feature type="transmembrane region" description="Helical" evidence="1">
    <location>
        <begin position="722"/>
        <end position="739"/>
    </location>
</feature>
<gene>
    <name evidence="3" type="ORF">OXX778_LOCUS15411</name>
</gene>
<evidence type="ECO:0000313" key="3">
    <source>
        <dbReference type="EMBL" id="CAF0980838.1"/>
    </source>
</evidence>
<evidence type="ECO:0000256" key="1">
    <source>
        <dbReference type="SAM" id="Phobius"/>
    </source>
</evidence>
<name>A0A814FBT5_9BILA</name>
<feature type="transmembrane region" description="Helical" evidence="1">
    <location>
        <begin position="335"/>
        <end position="354"/>
    </location>
</feature>
<keyword evidence="2" id="KW-0732">Signal</keyword>
<evidence type="ECO:0000313" key="4">
    <source>
        <dbReference type="Proteomes" id="UP000663879"/>
    </source>
</evidence>
<evidence type="ECO:0000256" key="2">
    <source>
        <dbReference type="SAM" id="SignalP"/>
    </source>
</evidence>
<comment type="caution">
    <text evidence="3">The sequence shown here is derived from an EMBL/GenBank/DDBJ whole genome shotgun (WGS) entry which is preliminary data.</text>
</comment>
<feature type="transmembrane region" description="Helical" evidence="1">
    <location>
        <begin position="609"/>
        <end position="638"/>
    </location>
</feature>
<feature type="signal peptide" evidence="2">
    <location>
        <begin position="1"/>
        <end position="20"/>
    </location>
</feature>
<feature type="chain" id="PRO_5032547736" description="G-protein coupled receptors family 1 profile domain-containing protein" evidence="2">
    <location>
        <begin position="21"/>
        <end position="780"/>
    </location>
</feature>
<feature type="transmembrane region" description="Helical" evidence="1">
    <location>
        <begin position="502"/>
        <end position="520"/>
    </location>
</feature>
<keyword evidence="1" id="KW-0812">Transmembrane</keyword>
<dbReference type="EMBL" id="CAJNOC010003397">
    <property type="protein sequence ID" value="CAF0980838.1"/>
    <property type="molecule type" value="Genomic_DNA"/>
</dbReference>